<dbReference type="GO" id="GO:0012505">
    <property type="term" value="C:endomembrane system"/>
    <property type="evidence" value="ECO:0007669"/>
    <property type="project" value="TreeGrafter"/>
</dbReference>
<dbReference type="AlphaFoldDB" id="A0A816F7Y1"/>
<comment type="similarity">
    <text evidence="1">Belongs to the syntaxin family.</text>
</comment>
<evidence type="ECO:0000313" key="6">
    <source>
        <dbReference type="EMBL" id="CAF1659448.1"/>
    </source>
</evidence>
<dbReference type="InterPro" id="IPR000727">
    <property type="entry name" value="T_SNARE_dom"/>
</dbReference>
<dbReference type="PANTHER" id="PTHR19957">
    <property type="entry name" value="SYNTAXIN"/>
    <property type="match status" value="1"/>
</dbReference>
<dbReference type="InterPro" id="IPR045242">
    <property type="entry name" value="Syntaxin"/>
</dbReference>
<organism evidence="7 8">
    <name type="scientific">Adineta steineri</name>
    <dbReference type="NCBI Taxonomy" id="433720"/>
    <lineage>
        <taxon>Eukaryota</taxon>
        <taxon>Metazoa</taxon>
        <taxon>Spiralia</taxon>
        <taxon>Gnathifera</taxon>
        <taxon>Rotifera</taxon>
        <taxon>Eurotatoria</taxon>
        <taxon>Bdelloidea</taxon>
        <taxon>Adinetida</taxon>
        <taxon>Adinetidae</taxon>
        <taxon>Adineta</taxon>
    </lineage>
</organism>
<feature type="transmembrane region" description="Helical" evidence="2">
    <location>
        <begin position="225"/>
        <end position="249"/>
    </location>
</feature>
<proteinExistence type="inferred from homology"/>
<evidence type="ECO:0000313" key="4">
    <source>
        <dbReference type="EMBL" id="CAF1546277.1"/>
    </source>
</evidence>
<dbReference type="InterPro" id="IPR010989">
    <property type="entry name" value="SNARE"/>
</dbReference>
<dbReference type="Gene3D" id="1.20.58.70">
    <property type="match status" value="1"/>
</dbReference>
<sequence>MACDNINSFGFNEINEVRDELNLMLKISNEIENIHCSLLVSLPHHMNLQDNLNNLNDKSSQLRSISLRIRNLLYQIKCKEKYFKGIQYEINKNQLKYLRDQYHNLLIKINENDEKYRLLSKQRLDRQLHLLGRQASNDQLNEFIIVPDIMINNSEQEQLLYNQSKQIDHLENTLLQLKDLFNDFNYFVEYQSEIINSIDEKILQTDIKIEQQIDKLSSTTKNKSLLSFIIIRILFLIFIIIFILLIIIISRNIFIKQYSSI</sequence>
<dbReference type="GO" id="GO:0048278">
    <property type="term" value="P:vesicle docking"/>
    <property type="evidence" value="ECO:0007669"/>
    <property type="project" value="TreeGrafter"/>
</dbReference>
<evidence type="ECO:0000313" key="5">
    <source>
        <dbReference type="EMBL" id="CAF1546305.1"/>
    </source>
</evidence>
<protein>
    <recommendedName>
        <fullName evidence="3">t-SNARE coiled-coil homology domain-containing protein</fullName>
    </recommendedName>
</protein>
<evidence type="ECO:0000256" key="1">
    <source>
        <dbReference type="ARBA" id="ARBA00009063"/>
    </source>
</evidence>
<dbReference type="GO" id="GO:0006886">
    <property type="term" value="P:intracellular protein transport"/>
    <property type="evidence" value="ECO:0007669"/>
    <property type="project" value="TreeGrafter"/>
</dbReference>
<evidence type="ECO:0000259" key="3">
    <source>
        <dbReference type="PROSITE" id="PS50192"/>
    </source>
</evidence>
<keyword evidence="8" id="KW-1185">Reference proteome</keyword>
<dbReference type="GO" id="GO:0031201">
    <property type="term" value="C:SNARE complex"/>
    <property type="evidence" value="ECO:0007669"/>
    <property type="project" value="TreeGrafter"/>
</dbReference>
<dbReference type="EMBL" id="CAJNOM010004870">
    <property type="protein sequence ID" value="CAF1659460.1"/>
    <property type="molecule type" value="Genomic_DNA"/>
</dbReference>
<dbReference type="Pfam" id="PF00804">
    <property type="entry name" value="Syntaxin"/>
    <property type="match status" value="1"/>
</dbReference>
<evidence type="ECO:0000256" key="2">
    <source>
        <dbReference type="SAM" id="Phobius"/>
    </source>
</evidence>
<dbReference type="GO" id="GO:0000149">
    <property type="term" value="F:SNARE binding"/>
    <property type="evidence" value="ECO:0007669"/>
    <property type="project" value="TreeGrafter"/>
</dbReference>
<dbReference type="GO" id="GO:0006906">
    <property type="term" value="P:vesicle fusion"/>
    <property type="evidence" value="ECO:0007669"/>
    <property type="project" value="TreeGrafter"/>
</dbReference>
<dbReference type="EMBL" id="CAJNOI010004477">
    <property type="protein sequence ID" value="CAF1546305.1"/>
    <property type="molecule type" value="Genomic_DNA"/>
</dbReference>
<dbReference type="EMBL" id="CAJNOM010004869">
    <property type="protein sequence ID" value="CAF1659448.1"/>
    <property type="molecule type" value="Genomic_DNA"/>
</dbReference>
<dbReference type="SUPFAM" id="SSF47661">
    <property type="entry name" value="t-snare proteins"/>
    <property type="match status" value="1"/>
</dbReference>
<dbReference type="InterPro" id="IPR006011">
    <property type="entry name" value="Syntaxin_N"/>
</dbReference>
<accession>A0A816F7Y1</accession>
<dbReference type="GO" id="GO:0005484">
    <property type="term" value="F:SNAP receptor activity"/>
    <property type="evidence" value="ECO:0007669"/>
    <property type="project" value="TreeGrafter"/>
</dbReference>
<dbReference type="PROSITE" id="PS50192">
    <property type="entry name" value="T_SNARE"/>
    <property type="match status" value="1"/>
</dbReference>
<dbReference type="Gene3D" id="1.20.5.110">
    <property type="match status" value="1"/>
</dbReference>
<gene>
    <name evidence="4" type="ORF">BJG266_LOCUS45911</name>
    <name evidence="5" type="ORF">BJG266_LOCUS45913</name>
    <name evidence="6" type="ORF">QVE165_LOCUS62941</name>
    <name evidence="7" type="ORF">QVE165_LOCUS62943</name>
</gene>
<keyword evidence="2" id="KW-1133">Transmembrane helix</keyword>
<dbReference type="Proteomes" id="UP000663832">
    <property type="component" value="Unassembled WGS sequence"/>
</dbReference>
<evidence type="ECO:0000313" key="7">
    <source>
        <dbReference type="EMBL" id="CAF1659460.1"/>
    </source>
</evidence>
<dbReference type="EMBL" id="CAJNOI010004476">
    <property type="protein sequence ID" value="CAF1546277.1"/>
    <property type="molecule type" value="Genomic_DNA"/>
</dbReference>
<keyword evidence="2" id="KW-0812">Transmembrane</keyword>
<dbReference type="Proteomes" id="UP000663877">
    <property type="component" value="Unassembled WGS sequence"/>
</dbReference>
<keyword evidence="2" id="KW-0472">Membrane</keyword>
<comment type="caution">
    <text evidence="7">The sequence shown here is derived from an EMBL/GenBank/DDBJ whole genome shotgun (WGS) entry which is preliminary data.</text>
</comment>
<name>A0A816F7Y1_9BILA</name>
<feature type="domain" description="T-SNARE coiled-coil homology" evidence="3">
    <location>
        <begin position="157"/>
        <end position="219"/>
    </location>
</feature>
<reference evidence="7" key="1">
    <citation type="submission" date="2021-02" db="EMBL/GenBank/DDBJ databases">
        <authorList>
            <person name="Nowell W R."/>
        </authorList>
    </citation>
    <scope>NUCLEOTIDE SEQUENCE</scope>
</reference>
<evidence type="ECO:0000313" key="8">
    <source>
        <dbReference type="Proteomes" id="UP000663832"/>
    </source>
</evidence>